<dbReference type="NCBIfam" id="TIGR00036">
    <property type="entry name" value="dapB"/>
    <property type="match status" value="1"/>
</dbReference>
<dbReference type="SUPFAM" id="SSF51735">
    <property type="entry name" value="NAD(P)-binding Rossmann-fold domains"/>
    <property type="match status" value="1"/>
</dbReference>
<feature type="binding site" evidence="13">
    <location>
        <begin position="100"/>
        <end position="102"/>
    </location>
    <ligand>
        <name>NAD(+)</name>
        <dbReference type="ChEBI" id="CHEBI:57540"/>
    </ligand>
</feature>
<dbReference type="InterPro" id="IPR022664">
    <property type="entry name" value="DapB_N_CS"/>
</dbReference>
<dbReference type="InterPro" id="IPR022663">
    <property type="entry name" value="DapB_C"/>
</dbReference>
<gene>
    <name evidence="13" type="primary">dapB</name>
    <name evidence="16" type="ORF">ISQ19_05605</name>
</gene>
<feature type="domain" description="Dihydrodipicolinate reductase N-terminal" evidence="14">
    <location>
        <begin position="4"/>
        <end position="127"/>
    </location>
</feature>
<dbReference type="GO" id="GO:0005829">
    <property type="term" value="C:cytosol"/>
    <property type="evidence" value="ECO:0007669"/>
    <property type="project" value="TreeGrafter"/>
</dbReference>
<dbReference type="GO" id="GO:0019877">
    <property type="term" value="P:diaminopimelate biosynthetic process"/>
    <property type="evidence" value="ECO:0007669"/>
    <property type="project" value="UniProtKB-UniRule"/>
</dbReference>
<feature type="binding site" evidence="13">
    <location>
        <position position="36"/>
    </location>
    <ligand>
        <name>NAD(+)</name>
        <dbReference type="ChEBI" id="CHEBI:57540"/>
    </ligand>
</feature>
<evidence type="ECO:0000256" key="1">
    <source>
        <dbReference type="ARBA" id="ARBA00006642"/>
    </source>
</evidence>
<dbReference type="InterPro" id="IPR036291">
    <property type="entry name" value="NAD(P)-bd_dom_sf"/>
</dbReference>
<evidence type="ECO:0000256" key="13">
    <source>
        <dbReference type="HAMAP-Rule" id="MF_00102"/>
    </source>
</evidence>
<keyword evidence="8 13" id="KW-0457">Lysine biosynthesis</keyword>
<comment type="catalytic activity">
    <reaction evidence="11 13">
        <text>(S)-2,3,4,5-tetrahydrodipicolinate + NADP(+) + H2O = (2S,4S)-4-hydroxy-2,3,4,5-tetrahydrodipicolinate + NADPH + H(+)</text>
        <dbReference type="Rhea" id="RHEA:35331"/>
        <dbReference type="ChEBI" id="CHEBI:15377"/>
        <dbReference type="ChEBI" id="CHEBI:15378"/>
        <dbReference type="ChEBI" id="CHEBI:16845"/>
        <dbReference type="ChEBI" id="CHEBI:57783"/>
        <dbReference type="ChEBI" id="CHEBI:58349"/>
        <dbReference type="ChEBI" id="CHEBI:67139"/>
        <dbReference type="EC" id="1.17.1.8"/>
    </reaction>
</comment>
<dbReference type="Pfam" id="PF01113">
    <property type="entry name" value="DapB_N"/>
    <property type="match status" value="1"/>
</dbReference>
<comment type="caution">
    <text evidence="13">Was originally thought to be a dihydrodipicolinate reductase (DHDPR), catalyzing the conversion of dihydrodipicolinate to tetrahydrodipicolinate. However, it was shown in E.coli that the substrate of the enzymatic reaction is not dihydrodipicolinate (DHDP) but in fact (2S,4S)-4-hydroxy-2,3,4,5-tetrahydrodipicolinic acid (HTPA), the product released by the DapA-catalyzed reaction.</text>
</comment>
<feature type="binding site" evidence="13">
    <location>
        <begin position="167"/>
        <end position="168"/>
    </location>
    <ligand>
        <name>(S)-2,3,4,5-tetrahydrodipicolinate</name>
        <dbReference type="ChEBI" id="CHEBI:16845"/>
    </ligand>
</feature>
<evidence type="ECO:0000256" key="12">
    <source>
        <dbReference type="ARBA" id="ARBA00049396"/>
    </source>
</evidence>
<dbReference type="Pfam" id="PF05173">
    <property type="entry name" value="DapB_C"/>
    <property type="match status" value="1"/>
</dbReference>
<comment type="caution">
    <text evidence="13">Lacks conserved residue(s) required for the propagation of feature annotation.</text>
</comment>
<dbReference type="EMBL" id="JADHOK010000078">
    <property type="protein sequence ID" value="MBL6762154.1"/>
    <property type="molecule type" value="Genomic_DNA"/>
</dbReference>
<dbReference type="PROSITE" id="PS01298">
    <property type="entry name" value="DAPB"/>
    <property type="match status" value="1"/>
</dbReference>
<evidence type="ECO:0000256" key="8">
    <source>
        <dbReference type="ARBA" id="ARBA00023154"/>
    </source>
</evidence>
<proteinExistence type="inferred from homology"/>
<feature type="active site" description="Proton donor" evidence="13">
    <location>
        <position position="161"/>
    </location>
</feature>
<dbReference type="EC" id="1.17.1.8" evidence="10 13"/>
<organism evidence="16 17">
    <name type="scientific">PS1 clade bacterium</name>
    <dbReference type="NCBI Taxonomy" id="2175152"/>
    <lineage>
        <taxon>Bacteria</taxon>
        <taxon>Pseudomonadati</taxon>
        <taxon>Pseudomonadota</taxon>
        <taxon>Alphaproteobacteria</taxon>
        <taxon>PS1 clade</taxon>
    </lineage>
</organism>
<keyword evidence="2 13" id="KW-0963">Cytoplasm</keyword>
<dbReference type="Proteomes" id="UP000785783">
    <property type="component" value="Unassembled WGS sequence"/>
</dbReference>
<reference evidence="16" key="1">
    <citation type="submission" date="2020-10" db="EMBL/GenBank/DDBJ databases">
        <title>Microbiome of the Black Sea water column analyzed by genome centric metagenomics.</title>
        <authorList>
            <person name="Cabello-Yeves P.J."/>
            <person name="Callieri C."/>
            <person name="Picazo A."/>
            <person name="Mehrshad M."/>
            <person name="Haro-Moreno J.M."/>
            <person name="Roda-Garcia J."/>
            <person name="Dzembekova N."/>
            <person name="Slabakova V."/>
            <person name="Slabakova N."/>
            <person name="Moncheva S."/>
            <person name="Rodriguez-Valera F."/>
        </authorList>
    </citation>
    <scope>NUCLEOTIDE SEQUENCE</scope>
    <source>
        <strain evidence="16">BS307-5m-G5</strain>
    </source>
</reference>
<dbReference type="CDD" id="cd02274">
    <property type="entry name" value="DHDPR_N"/>
    <property type="match status" value="1"/>
</dbReference>
<dbReference type="GO" id="GO:0009089">
    <property type="term" value="P:lysine biosynthetic process via diaminopimelate"/>
    <property type="evidence" value="ECO:0007669"/>
    <property type="project" value="UniProtKB-UniRule"/>
</dbReference>
<accession>A0A937HE68</accession>
<comment type="subcellular location">
    <subcellularLocation>
        <location evidence="13">Cytoplasm</location>
    </subcellularLocation>
</comment>
<dbReference type="GO" id="GO:0050661">
    <property type="term" value="F:NADP binding"/>
    <property type="evidence" value="ECO:0007669"/>
    <property type="project" value="UniProtKB-UniRule"/>
</dbReference>
<evidence type="ECO:0000313" key="17">
    <source>
        <dbReference type="Proteomes" id="UP000785783"/>
    </source>
</evidence>
<name>A0A937HE68_9PROT</name>
<protein>
    <recommendedName>
        <fullName evidence="10 13">4-hydroxy-tetrahydrodipicolinate reductase</fullName>
        <shortName evidence="13">HTPA reductase</shortName>
        <ecNumber evidence="10 13">1.17.1.8</ecNumber>
    </recommendedName>
</protein>
<dbReference type="PANTHER" id="PTHR20836">
    <property type="entry name" value="DIHYDRODIPICOLINATE REDUCTASE"/>
    <property type="match status" value="1"/>
</dbReference>
<feature type="binding site" evidence="13">
    <location>
        <position position="158"/>
    </location>
    <ligand>
        <name>(S)-2,3,4,5-tetrahydrodipicolinate</name>
        <dbReference type="ChEBI" id="CHEBI:16845"/>
    </ligand>
</feature>
<feature type="binding site" evidence="13">
    <location>
        <begin position="124"/>
        <end position="127"/>
    </location>
    <ligand>
        <name>NAD(+)</name>
        <dbReference type="ChEBI" id="CHEBI:57540"/>
    </ligand>
</feature>
<evidence type="ECO:0000256" key="4">
    <source>
        <dbReference type="ARBA" id="ARBA00022857"/>
    </source>
</evidence>
<dbReference type="SUPFAM" id="SSF55347">
    <property type="entry name" value="Glyceraldehyde-3-phosphate dehydrogenase-like, C-terminal domain"/>
    <property type="match status" value="1"/>
</dbReference>
<evidence type="ECO:0000313" key="16">
    <source>
        <dbReference type="EMBL" id="MBL6762154.1"/>
    </source>
</evidence>
<comment type="pathway">
    <text evidence="9 13">Amino-acid biosynthesis; L-lysine biosynthesis via DAP pathway; (S)-tetrahydrodipicolinate from L-aspartate: step 4/4.</text>
</comment>
<comment type="subunit">
    <text evidence="13">Homotetramer.</text>
</comment>
<evidence type="ECO:0000256" key="3">
    <source>
        <dbReference type="ARBA" id="ARBA00022605"/>
    </source>
</evidence>
<dbReference type="InterPro" id="IPR000846">
    <property type="entry name" value="DapB_N"/>
</dbReference>
<evidence type="ECO:0000256" key="2">
    <source>
        <dbReference type="ARBA" id="ARBA00022490"/>
    </source>
</evidence>
<evidence type="ECO:0000256" key="7">
    <source>
        <dbReference type="ARBA" id="ARBA00023027"/>
    </source>
</evidence>
<keyword evidence="5 13" id="KW-0220">Diaminopimelate biosynthesis</keyword>
<evidence type="ECO:0000259" key="14">
    <source>
        <dbReference type="Pfam" id="PF01113"/>
    </source>
</evidence>
<keyword evidence="6 13" id="KW-0560">Oxidoreductase</keyword>
<dbReference type="HAMAP" id="MF_00102">
    <property type="entry name" value="DapB"/>
    <property type="match status" value="1"/>
</dbReference>
<dbReference type="Gene3D" id="3.30.360.10">
    <property type="entry name" value="Dihydrodipicolinate Reductase, domain 2"/>
    <property type="match status" value="1"/>
</dbReference>
<sequence length="268" mass="27255">MSKMKLIVNGCAGRMGQALTRLISAHDALQLLGGLEVAGSDALGQDLGALAGGSALGVSASDDALALMAEADGVIDFTTPAASAELAGLAAQARIVHIIGSTGFDAAQQAAIEAAARHATIVKSGNMSLGVNVLAGLVKQAAAQLGDAWDIEIVEMHHRHKVDAPSGTALLLGDAAAQGRDVTLDAVKQSGRDGIGAPRADGAIGFAALRGGSVVGDHEVILATQNEQLRLAHRAEDRDIFARGAIEAALWAKDKPHGLYTMQDVLGL</sequence>
<evidence type="ECO:0000256" key="11">
    <source>
        <dbReference type="ARBA" id="ARBA00049080"/>
    </source>
</evidence>
<dbReference type="GO" id="GO:0051287">
    <property type="term" value="F:NAD binding"/>
    <property type="evidence" value="ECO:0007669"/>
    <property type="project" value="UniProtKB-UniRule"/>
</dbReference>
<evidence type="ECO:0000259" key="15">
    <source>
        <dbReference type="Pfam" id="PF05173"/>
    </source>
</evidence>
<comment type="function">
    <text evidence="13">Catalyzes the conversion of 4-hydroxy-tetrahydrodipicolinate (HTPA) to tetrahydrodipicolinate.</text>
</comment>
<comment type="caution">
    <text evidence="16">The sequence shown here is derived from an EMBL/GenBank/DDBJ whole genome shotgun (WGS) entry which is preliminary data.</text>
</comment>
<dbReference type="PIRSF" id="PIRSF000161">
    <property type="entry name" value="DHPR"/>
    <property type="match status" value="1"/>
</dbReference>
<dbReference type="Gene3D" id="3.40.50.720">
    <property type="entry name" value="NAD(P)-binding Rossmann-like Domain"/>
    <property type="match status" value="1"/>
</dbReference>
<feature type="domain" description="Dihydrodipicolinate reductase C-terminal" evidence="15">
    <location>
        <begin position="130"/>
        <end position="266"/>
    </location>
</feature>
<keyword evidence="4 13" id="KW-0521">NADP</keyword>
<dbReference type="GO" id="GO:0008839">
    <property type="term" value="F:4-hydroxy-tetrahydrodipicolinate reductase"/>
    <property type="evidence" value="ECO:0007669"/>
    <property type="project" value="UniProtKB-UniRule"/>
</dbReference>
<dbReference type="InterPro" id="IPR023940">
    <property type="entry name" value="DHDPR_bac"/>
</dbReference>
<evidence type="ECO:0000256" key="6">
    <source>
        <dbReference type="ARBA" id="ARBA00023002"/>
    </source>
</evidence>
<dbReference type="FunFam" id="3.30.360.10:FF:000004">
    <property type="entry name" value="4-hydroxy-tetrahydrodipicolinate reductase"/>
    <property type="match status" value="1"/>
</dbReference>
<keyword evidence="7 13" id="KW-0520">NAD</keyword>
<dbReference type="AlphaFoldDB" id="A0A937HE68"/>
<keyword evidence="3 13" id="KW-0028">Amino-acid biosynthesis</keyword>
<evidence type="ECO:0000256" key="10">
    <source>
        <dbReference type="ARBA" id="ARBA00038983"/>
    </source>
</evidence>
<evidence type="ECO:0000256" key="5">
    <source>
        <dbReference type="ARBA" id="ARBA00022915"/>
    </source>
</evidence>
<feature type="binding site" evidence="13">
    <location>
        <begin position="10"/>
        <end position="15"/>
    </location>
    <ligand>
        <name>NAD(+)</name>
        <dbReference type="ChEBI" id="CHEBI:57540"/>
    </ligand>
</feature>
<comment type="catalytic activity">
    <reaction evidence="12 13">
        <text>(S)-2,3,4,5-tetrahydrodipicolinate + NAD(+) + H2O = (2S,4S)-4-hydroxy-2,3,4,5-tetrahydrodipicolinate + NADH + H(+)</text>
        <dbReference type="Rhea" id="RHEA:35323"/>
        <dbReference type="ChEBI" id="CHEBI:15377"/>
        <dbReference type="ChEBI" id="CHEBI:15378"/>
        <dbReference type="ChEBI" id="CHEBI:16845"/>
        <dbReference type="ChEBI" id="CHEBI:57540"/>
        <dbReference type="ChEBI" id="CHEBI:57945"/>
        <dbReference type="ChEBI" id="CHEBI:67139"/>
        <dbReference type="EC" id="1.17.1.8"/>
    </reaction>
</comment>
<dbReference type="GO" id="GO:0016726">
    <property type="term" value="F:oxidoreductase activity, acting on CH or CH2 groups, NAD or NADP as acceptor"/>
    <property type="evidence" value="ECO:0007669"/>
    <property type="project" value="UniProtKB-UniRule"/>
</dbReference>
<feature type="active site" description="Proton donor/acceptor" evidence="13">
    <location>
        <position position="157"/>
    </location>
</feature>
<evidence type="ECO:0000256" key="9">
    <source>
        <dbReference type="ARBA" id="ARBA00037922"/>
    </source>
</evidence>
<comment type="similarity">
    <text evidence="1 13">Belongs to the DapB family.</text>
</comment>
<dbReference type="PANTHER" id="PTHR20836:SF0">
    <property type="entry name" value="4-HYDROXY-TETRAHYDRODIPICOLINATE REDUCTASE 1, CHLOROPLASTIC-RELATED"/>
    <property type="match status" value="1"/>
</dbReference>